<dbReference type="PANTHER" id="PTHR48078">
    <property type="entry name" value="THREONINE DEHYDRATASE, MITOCHONDRIAL-RELATED"/>
    <property type="match status" value="1"/>
</dbReference>
<dbReference type="RefSeq" id="WP_206089434.1">
    <property type="nucleotide sequence ID" value="NZ_CP065053.1"/>
</dbReference>
<evidence type="ECO:0000259" key="7">
    <source>
        <dbReference type="Pfam" id="PF00291"/>
    </source>
</evidence>
<keyword evidence="4" id="KW-0663">Pyridoxal phosphate</keyword>
<comment type="cofactor">
    <cofactor evidence="1">
        <name>pyridoxal 5'-phosphate</name>
        <dbReference type="ChEBI" id="CHEBI:597326"/>
    </cofactor>
</comment>
<protein>
    <recommendedName>
        <fullName evidence="3">L-serine ammonia-lyase</fullName>
        <ecNumber evidence="3">4.3.1.17</ecNumber>
    </recommendedName>
</protein>
<dbReference type="EC" id="4.3.1.17" evidence="3"/>
<dbReference type="PROSITE" id="PS00165">
    <property type="entry name" value="DEHYDRATASE_SER_THR"/>
    <property type="match status" value="1"/>
</dbReference>
<proteinExistence type="inferred from homology"/>
<reference evidence="8 9" key="1">
    <citation type="submission" date="2020-11" db="EMBL/GenBank/DDBJ databases">
        <authorList>
            <person name="Sun Q."/>
        </authorList>
    </citation>
    <scope>NUCLEOTIDE SEQUENCE [LARGE SCALE GENOMIC DNA]</scope>
    <source>
        <strain evidence="8 9">P8398</strain>
    </source>
</reference>
<dbReference type="InterPro" id="IPR000634">
    <property type="entry name" value="Ser/Thr_deHydtase_PyrdxlP-BS"/>
</dbReference>
<dbReference type="Pfam" id="PF00291">
    <property type="entry name" value="PALP"/>
    <property type="match status" value="1"/>
</dbReference>
<dbReference type="Proteomes" id="UP000662888">
    <property type="component" value="Chromosome"/>
</dbReference>
<keyword evidence="5" id="KW-0456">Lyase</keyword>
<evidence type="ECO:0000256" key="2">
    <source>
        <dbReference type="ARBA" id="ARBA00010869"/>
    </source>
</evidence>
<dbReference type="InterPro" id="IPR001926">
    <property type="entry name" value="TrpB-like_PALP"/>
</dbReference>
<organism evidence="8 9">
    <name type="scientific">Massilia antarctica</name>
    <dbReference type="NCBI Taxonomy" id="2765360"/>
    <lineage>
        <taxon>Bacteria</taxon>
        <taxon>Pseudomonadati</taxon>
        <taxon>Pseudomonadota</taxon>
        <taxon>Betaproteobacteria</taxon>
        <taxon>Burkholderiales</taxon>
        <taxon>Oxalobacteraceae</taxon>
        <taxon>Telluria group</taxon>
        <taxon>Massilia</taxon>
    </lineage>
</organism>
<comment type="similarity">
    <text evidence="2">Belongs to the serine/threonine dehydratase family.</text>
</comment>
<evidence type="ECO:0000256" key="6">
    <source>
        <dbReference type="ARBA" id="ARBA00049406"/>
    </source>
</evidence>
<keyword evidence="9" id="KW-1185">Reference proteome</keyword>
<accession>A0AA48WE31</accession>
<dbReference type="SUPFAM" id="SSF53686">
    <property type="entry name" value="Tryptophan synthase beta subunit-like PLP-dependent enzymes"/>
    <property type="match status" value="1"/>
</dbReference>
<sequence length="308" mass="32707">MTLHIDTPLLASSAMSNKPGQTIWLKMEALQPTGSFKLRGIGYACEEYARRGAKRFISSSGGNAGLAAAYAGHKLGLPVLVVAPETTSERARELMRREQAEVIVHGASFHEANDLALSMVGEHDAFIHAYDDPLLWTGHATMIDEVAHAGVIPDAVVLSVGGGGLMCGVIEGLRRNGWDQVPLFAVETDGTDSLAQSIEADSRIELPRIASIATTLGSRQVSQAAFDWTRVHPMSSMVVTDQAAVAACIRFMDDHRVVVEPACGASLAVAYAGRPELSAFKNVLVIVCGGVTATVAQLQAWSRTLSLS</sequence>
<evidence type="ECO:0000313" key="9">
    <source>
        <dbReference type="Proteomes" id="UP000662888"/>
    </source>
</evidence>
<dbReference type="EMBL" id="CP065053">
    <property type="protein sequence ID" value="QPI49807.1"/>
    <property type="molecule type" value="Genomic_DNA"/>
</dbReference>
<feature type="domain" description="Tryptophan synthase beta chain-like PALP" evidence="7">
    <location>
        <begin position="4"/>
        <end position="289"/>
    </location>
</feature>
<evidence type="ECO:0000256" key="1">
    <source>
        <dbReference type="ARBA" id="ARBA00001933"/>
    </source>
</evidence>
<dbReference type="Gene3D" id="3.40.50.1100">
    <property type="match status" value="2"/>
</dbReference>
<dbReference type="PANTHER" id="PTHR48078:SF2">
    <property type="entry name" value="CATABOLIC L-SERINE_THREONINE DEHYDRATASE"/>
    <property type="match status" value="1"/>
</dbReference>
<evidence type="ECO:0000256" key="3">
    <source>
        <dbReference type="ARBA" id="ARBA00012093"/>
    </source>
</evidence>
<dbReference type="InterPro" id="IPR036052">
    <property type="entry name" value="TrpB-like_PALP_sf"/>
</dbReference>
<dbReference type="InterPro" id="IPR050147">
    <property type="entry name" value="Ser/Thr_Dehydratase"/>
</dbReference>
<evidence type="ECO:0000313" key="8">
    <source>
        <dbReference type="EMBL" id="QPI49807.1"/>
    </source>
</evidence>
<gene>
    <name evidence="8" type="ORF">IV454_31060</name>
</gene>
<comment type="catalytic activity">
    <reaction evidence="6">
        <text>L-serine = pyruvate + NH4(+)</text>
        <dbReference type="Rhea" id="RHEA:19169"/>
        <dbReference type="ChEBI" id="CHEBI:15361"/>
        <dbReference type="ChEBI" id="CHEBI:28938"/>
        <dbReference type="ChEBI" id="CHEBI:33384"/>
        <dbReference type="EC" id="4.3.1.17"/>
    </reaction>
</comment>
<evidence type="ECO:0000256" key="5">
    <source>
        <dbReference type="ARBA" id="ARBA00023239"/>
    </source>
</evidence>
<name>A0AA48WE31_9BURK</name>
<evidence type="ECO:0000256" key="4">
    <source>
        <dbReference type="ARBA" id="ARBA00022898"/>
    </source>
</evidence>